<feature type="transmembrane region" description="Helical" evidence="5">
    <location>
        <begin position="155"/>
        <end position="173"/>
    </location>
</feature>
<evidence type="ECO:0000313" key="7">
    <source>
        <dbReference type="EMBL" id="GLQ35967.1"/>
    </source>
</evidence>
<name>A0ABQ5VX13_9RHOB</name>
<gene>
    <name evidence="7" type="ORF">GCM10007939_22510</name>
</gene>
<proteinExistence type="predicted"/>
<keyword evidence="3 5" id="KW-1133">Transmembrane helix</keyword>
<keyword evidence="8" id="KW-1185">Reference proteome</keyword>
<feature type="transmembrane region" description="Helical" evidence="5">
    <location>
        <begin position="117"/>
        <end position="135"/>
    </location>
</feature>
<feature type="transmembrane region" description="Helical" evidence="5">
    <location>
        <begin position="180"/>
        <end position="196"/>
    </location>
</feature>
<feature type="transmembrane region" description="Helical" evidence="5">
    <location>
        <begin position="316"/>
        <end position="336"/>
    </location>
</feature>
<dbReference type="InterPro" id="IPR007016">
    <property type="entry name" value="O-antigen_ligase-rel_domated"/>
</dbReference>
<dbReference type="InterPro" id="IPR051533">
    <property type="entry name" value="WaaL-like"/>
</dbReference>
<comment type="subcellular location">
    <subcellularLocation>
        <location evidence="1">Membrane</location>
        <topology evidence="1">Multi-pass membrane protein</topology>
    </subcellularLocation>
</comment>
<evidence type="ECO:0000256" key="5">
    <source>
        <dbReference type="SAM" id="Phobius"/>
    </source>
</evidence>
<dbReference type="PANTHER" id="PTHR37422">
    <property type="entry name" value="TEICHURONIC ACID BIOSYNTHESIS PROTEIN TUAE"/>
    <property type="match status" value="1"/>
</dbReference>
<feature type="transmembrane region" description="Helical" evidence="5">
    <location>
        <begin position="91"/>
        <end position="110"/>
    </location>
</feature>
<feature type="transmembrane region" description="Helical" evidence="5">
    <location>
        <begin position="34"/>
        <end position="54"/>
    </location>
</feature>
<sequence>MRYIILGALLLYVFLSSRITGAKAGELSVTDRLIAADVFALVLIGLVLILGFSGKRLKVHGVYWMFLPLLGLFLLSAIFADKPDKAFTETVILLFSACVSIAIANLIYNLTEQDLKIFLKGYALLLGVLSAYFLLDYMVLNVAWGGLKGTFRNTGQAGTFLGTHAAICLALSMSGLVPKNWIYNICIGLLVLALILTVKRAALIGLISGVFFVMVFLLLSKSKTEKRIGVRILVITALTIFVGSILVQIAIELVPGLAWRFETKVNSDTVDDFASGFFAENVEGTLKALDENPFVGVGAGNVAGVYTAKYEIHSTYLGILATSGILGAVAYLMFVLRCFIMLLNGGRNRADDPYAKFIFYMLPMCMGMFISWGYTYHLRKRSFWFMVAMLTAIYAIKRRRAAEVVAAQYYEMEQEPRPVISAPA</sequence>
<evidence type="ECO:0000256" key="2">
    <source>
        <dbReference type="ARBA" id="ARBA00022692"/>
    </source>
</evidence>
<feature type="domain" description="O-antigen ligase-related" evidence="6">
    <location>
        <begin position="187"/>
        <end position="332"/>
    </location>
</feature>
<evidence type="ECO:0000259" key="6">
    <source>
        <dbReference type="Pfam" id="PF04932"/>
    </source>
</evidence>
<dbReference type="Proteomes" id="UP001156694">
    <property type="component" value="Unassembled WGS sequence"/>
</dbReference>
<feature type="transmembrane region" description="Helical" evidence="5">
    <location>
        <begin position="232"/>
        <end position="251"/>
    </location>
</feature>
<dbReference type="Pfam" id="PF04932">
    <property type="entry name" value="Wzy_C"/>
    <property type="match status" value="1"/>
</dbReference>
<protein>
    <recommendedName>
        <fullName evidence="6">O-antigen ligase-related domain-containing protein</fullName>
    </recommendedName>
</protein>
<feature type="transmembrane region" description="Helical" evidence="5">
    <location>
        <begin position="357"/>
        <end position="375"/>
    </location>
</feature>
<organism evidence="7 8">
    <name type="scientific">Amylibacter marinus</name>
    <dbReference type="NCBI Taxonomy" id="1475483"/>
    <lineage>
        <taxon>Bacteria</taxon>
        <taxon>Pseudomonadati</taxon>
        <taxon>Pseudomonadota</taxon>
        <taxon>Alphaproteobacteria</taxon>
        <taxon>Rhodobacterales</taxon>
        <taxon>Paracoccaceae</taxon>
        <taxon>Amylibacter</taxon>
    </lineage>
</organism>
<feature type="transmembrane region" description="Helical" evidence="5">
    <location>
        <begin position="202"/>
        <end position="220"/>
    </location>
</feature>
<reference evidence="8" key="1">
    <citation type="journal article" date="2019" name="Int. J. Syst. Evol. Microbiol.">
        <title>The Global Catalogue of Microorganisms (GCM) 10K type strain sequencing project: providing services to taxonomists for standard genome sequencing and annotation.</title>
        <authorList>
            <consortium name="The Broad Institute Genomics Platform"/>
            <consortium name="The Broad Institute Genome Sequencing Center for Infectious Disease"/>
            <person name="Wu L."/>
            <person name="Ma J."/>
        </authorList>
    </citation>
    <scope>NUCLEOTIDE SEQUENCE [LARGE SCALE GENOMIC DNA]</scope>
    <source>
        <strain evidence="8">NBRC 110140</strain>
    </source>
</reference>
<evidence type="ECO:0000256" key="1">
    <source>
        <dbReference type="ARBA" id="ARBA00004141"/>
    </source>
</evidence>
<feature type="transmembrane region" description="Helical" evidence="5">
    <location>
        <begin position="61"/>
        <end position="79"/>
    </location>
</feature>
<keyword evidence="4 5" id="KW-0472">Membrane</keyword>
<dbReference type="EMBL" id="BSNN01000007">
    <property type="protein sequence ID" value="GLQ35967.1"/>
    <property type="molecule type" value="Genomic_DNA"/>
</dbReference>
<evidence type="ECO:0000256" key="4">
    <source>
        <dbReference type="ARBA" id="ARBA00023136"/>
    </source>
</evidence>
<dbReference type="PANTHER" id="PTHR37422:SF13">
    <property type="entry name" value="LIPOPOLYSACCHARIDE BIOSYNTHESIS PROTEIN PA4999-RELATED"/>
    <property type="match status" value="1"/>
</dbReference>
<comment type="caution">
    <text evidence="7">The sequence shown here is derived from an EMBL/GenBank/DDBJ whole genome shotgun (WGS) entry which is preliminary data.</text>
</comment>
<accession>A0ABQ5VX13</accession>
<evidence type="ECO:0000256" key="3">
    <source>
        <dbReference type="ARBA" id="ARBA00022989"/>
    </source>
</evidence>
<keyword evidence="2 5" id="KW-0812">Transmembrane</keyword>
<evidence type="ECO:0000313" key="8">
    <source>
        <dbReference type="Proteomes" id="UP001156694"/>
    </source>
</evidence>